<dbReference type="InterPro" id="IPR018392">
    <property type="entry name" value="LysM"/>
</dbReference>
<dbReference type="InterPro" id="IPR010569">
    <property type="entry name" value="Myotubularin-like_Pase_dom"/>
</dbReference>
<dbReference type="EC" id="3.1.3.95" evidence="3"/>
<protein>
    <recommendedName>
        <fullName evidence="3">phosphatidylinositol-3,5-bisphosphate 3-phosphatase</fullName>
        <ecNumber evidence="3">3.1.3.95</ecNumber>
    </recommendedName>
</protein>
<dbReference type="InterPro" id="IPR011993">
    <property type="entry name" value="PH-like_dom_sf"/>
</dbReference>
<feature type="region of interest" description="Disordered" evidence="7">
    <location>
        <begin position="1029"/>
        <end position="1105"/>
    </location>
</feature>
<dbReference type="PANTHER" id="PTHR10807:SF128">
    <property type="entry name" value="PHOSPHATIDYLINOSITOL-3,5-BISPHOSPHATE 3-PHOSPHATASE"/>
    <property type="match status" value="1"/>
</dbReference>
<name>A0A7R9BDC7_9CRUS</name>
<dbReference type="SUPFAM" id="SSF54106">
    <property type="entry name" value="LysM domain"/>
    <property type="match status" value="1"/>
</dbReference>
<dbReference type="EMBL" id="OA882131">
    <property type="protein sequence ID" value="CAD7273087.1"/>
    <property type="molecule type" value="Genomic_DNA"/>
</dbReference>
<evidence type="ECO:0000256" key="5">
    <source>
        <dbReference type="PIRSR" id="PIRSR630564-1"/>
    </source>
</evidence>
<evidence type="ECO:0000256" key="4">
    <source>
        <dbReference type="ARBA" id="ARBA00023098"/>
    </source>
</evidence>
<dbReference type="PROSITE" id="PS00383">
    <property type="entry name" value="TYR_PHOSPHATASE_1"/>
    <property type="match status" value="1"/>
</dbReference>
<dbReference type="SMART" id="SM00404">
    <property type="entry name" value="PTPc_motif"/>
    <property type="match status" value="1"/>
</dbReference>
<dbReference type="SUPFAM" id="SSF52799">
    <property type="entry name" value="(Phosphotyrosine protein) phosphatases II"/>
    <property type="match status" value="1"/>
</dbReference>
<dbReference type="InterPro" id="IPR029021">
    <property type="entry name" value="Prot-tyrosine_phosphatase-like"/>
</dbReference>
<dbReference type="PANTHER" id="PTHR10807">
    <property type="entry name" value="MYOTUBULARIN-RELATED"/>
    <property type="match status" value="1"/>
</dbReference>
<dbReference type="CDD" id="cd13223">
    <property type="entry name" value="PH-GRAM_MTM-like"/>
    <property type="match status" value="1"/>
</dbReference>
<organism evidence="11">
    <name type="scientific">Notodromas monacha</name>
    <dbReference type="NCBI Taxonomy" id="399045"/>
    <lineage>
        <taxon>Eukaryota</taxon>
        <taxon>Metazoa</taxon>
        <taxon>Ecdysozoa</taxon>
        <taxon>Arthropoda</taxon>
        <taxon>Crustacea</taxon>
        <taxon>Oligostraca</taxon>
        <taxon>Ostracoda</taxon>
        <taxon>Podocopa</taxon>
        <taxon>Podocopida</taxon>
        <taxon>Cypridocopina</taxon>
        <taxon>Cypridoidea</taxon>
        <taxon>Cyprididae</taxon>
        <taxon>Notodromas</taxon>
    </lineage>
</organism>
<reference evidence="11" key="1">
    <citation type="submission" date="2020-11" db="EMBL/GenBank/DDBJ databases">
        <authorList>
            <person name="Tran Van P."/>
        </authorList>
    </citation>
    <scope>NUCLEOTIDE SEQUENCE</scope>
</reference>
<keyword evidence="12" id="KW-1185">Reference proteome</keyword>
<evidence type="ECO:0000313" key="12">
    <source>
        <dbReference type="Proteomes" id="UP000678499"/>
    </source>
</evidence>
<dbReference type="InterPro" id="IPR016130">
    <property type="entry name" value="Tyr_Pase_AS"/>
</dbReference>
<dbReference type="OrthoDB" id="26679at2759"/>
<dbReference type="GO" id="GO:0046856">
    <property type="term" value="P:phosphatidylinositol dephosphorylation"/>
    <property type="evidence" value="ECO:0007669"/>
    <property type="project" value="TreeGrafter"/>
</dbReference>
<keyword evidence="4" id="KW-0443">Lipid metabolism</keyword>
<feature type="compositionally biased region" description="Basic and acidic residues" evidence="7">
    <location>
        <begin position="857"/>
        <end position="867"/>
    </location>
</feature>
<dbReference type="Pfam" id="PF01476">
    <property type="entry name" value="LysM"/>
    <property type="match status" value="1"/>
</dbReference>
<evidence type="ECO:0000256" key="6">
    <source>
        <dbReference type="PIRSR" id="PIRSR630564-2"/>
    </source>
</evidence>
<evidence type="ECO:0000259" key="9">
    <source>
        <dbReference type="PROSITE" id="PS51782"/>
    </source>
</evidence>
<evidence type="ECO:0000256" key="1">
    <source>
        <dbReference type="ARBA" id="ARBA00004184"/>
    </source>
</evidence>
<feature type="binding site" evidence="6">
    <location>
        <begin position="433"/>
        <end position="434"/>
    </location>
    <ligand>
        <name>substrate</name>
    </ligand>
</feature>
<dbReference type="PROSITE" id="PS51339">
    <property type="entry name" value="PPASE_MYOTUBULARIN"/>
    <property type="match status" value="1"/>
</dbReference>
<accession>A0A7R9BDC7</accession>
<dbReference type="Gene3D" id="3.10.350.10">
    <property type="entry name" value="LysM domain"/>
    <property type="match status" value="1"/>
</dbReference>
<feature type="binding site" evidence="6">
    <location>
        <begin position="495"/>
        <end position="501"/>
    </location>
    <ligand>
        <name>substrate</name>
    </ligand>
</feature>
<feature type="region of interest" description="Disordered" evidence="7">
    <location>
        <begin position="854"/>
        <end position="873"/>
    </location>
</feature>
<dbReference type="InterPro" id="IPR036779">
    <property type="entry name" value="LysM_dom_sf"/>
</dbReference>
<dbReference type="SMART" id="SM00568">
    <property type="entry name" value="GRAM"/>
    <property type="match status" value="1"/>
</dbReference>
<dbReference type="SUPFAM" id="SSF50729">
    <property type="entry name" value="PH domain-like"/>
    <property type="match status" value="1"/>
</dbReference>
<evidence type="ECO:0000256" key="3">
    <source>
        <dbReference type="ARBA" id="ARBA00012903"/>
    </source>
</evidence>
<evidence type="ECO:0000256" key="2">
    <source>
        <dbReference type="ARBA" id="ARBA00007471"/>
    </source>
</evidence>
<dbReference type="GO" id="GO:0005737">
    <property type="term" value="C:cytoplasm"/>
    <property type="evidence" value="ECO:0007669"/>
    <property type="project" value="TreeGrafter"/>
</dbReference>
<proteinExistence type="inferred from homology"/>
<dbReference type="SMART" id="SM00257">
    <property type="entry name" value="LysM"/>
    <property type="match status" value="1"/>
</dbReference>
<dbReference type="Proteomes" id="UP000678499">
    <property type="component" value="Unassembled WGS sequence"/>
</dbReference>
<evidence type="ECO:0000259" key="10">
    <source>
        <dbReference type="PROSITE" id="PS51886"/>
    </source>
</evidence>
<dbReference type="CDD" id="cd00118">
    <property type="entry name" value="LysM"/>
    <property type="match status" value="1"/>
</dbReference>
<dbReference type="PROSITE" id="PS51782">
    <property type="entry name" value="LYSM"/>
    <property type="match status" value="1"/>
</dbReference>
<sequence length="1549" mass="175395">MYYGEHTVSRQLPRQLLQRIHVGSNVCMIGIAKILQQIDFAVHRPDSNPLERSSESVRRMDAKNEMAKALKPSINRILGARVDGSHARPKSLGPCAPSNPNDCRTNFPSAKPSMKNATLPAKGVVLDGSPVPVSRSKFYVEDSPLAPKILPKLHLLEGEKVMDTPTTNVTYVGPYDEPISGDLLITNYRLYFSSSEAARPLLFDVPLGEIKKIEKCGKVGSRGDFSYGIDIYCADMRNLRFACRRDYHSRRSVYETLQTYAFPKSHKMDVFAFDNRERFISDGWEVFNVEREFHRMGLPNRQWTFTHLNESYKLCGTYPKVLVVPSSTNDEELLAVASFRSRRRLPVLSWIDPDGQTTIIRCSQPLVGVQGKRSRLDEAYIQRIRDANDLCSRLTIMDARPTVNAKANKALGGGYESEDCYQSADVFFLDIHNIHVMRESLRKVKDMVFPWIDESRYLAELAATSWLEHVKCVMSGAVRVVERVHSGRCSCIIHCSDGWDRTAQLTSLSMLLLDPYYRTLEGFQVLIEKEWLSFGHKFSQRIGHGDDKHADANRSPVFLQWIDCIWQIMNQFPYAFEFNESLLIFILDHLYSCRFGTFLCNNEQEREDVHLKMKTVSIWSYVNANREKFESPDFYPESQQPRVLIPVASLRHIRLWSNYYCRWNVLFTERSFDTDTTLEMTSTKSLLERKLGQFLRSRKTKTYVPVLFEKERKKWRVYFLTAQYFSCQLNPLVRMGGNARNMDITFFKAHGEDAKRRAMPLEENLGKYGRMHEKNPTAIPCTSLGKAEPLDYVVQKTDTMNSIAAKFGLTPSELAKVNRLSSRYVVLPGQTLKIPRTSSNLDIVCMHIESVSAGGDGDAREGLRSPEAEQTESLETRLLPEPTGRHSTRELDEMDRECLEKFFKINVRHISDGQGVVEGVLLITPNAVMFDPNVSDPLVIENGTEAYGIIVPKESVANSAIFFDFSPTICKTGEDASVNSSETPENIKPFYQASSSCHPKLLRLLYPRGSFLVLPDRGLSPRELLKSISSDERLADPPTLPKRSPSHPTSLARQESRKQNVLKRLSNPLQWIDSRNSTESLTSPNASTPISSSLTSPTTPGATGSAGNVLTRIFTSVAKAPEELGHAVLDPIMALSLGSGSQAMDIVARVPLRSQSSDAGNWKKMENSRSEAKGRVKYRNMMSMEDKPELFASFDSQWWPVISYGVRKIMPEYWFLVPQSRVKDLYQFLLIWMPDSYGEINHEYLFEREMDLAEEELIYTEGSMGSNGGVDDESGEFSKLHMGDLKESWEMMKAPYAQLCSLMRTKSSKSNLLKHAFQIDAYETNVLSGWSSQVVSASEDEVQHALYGSNTDDDFIPELVGESEIFNSTQRKHLIRVIPARCQGICARQVFGALLSDAPSIQDHFYGTGESFLFTFTPLRTNEKPGAFIGDDGEFKQEPIFEVDETVGVSEMLEEEIVMKKDMSDASVSDCAKSKEEHFRVFKWSGENQFFIRCHPDSLAVGAGDGHFGLLLDGDLNKGRTDECMTFRNSILSSDNDFVIRTVECWSFD</sequence>
<evidence type="ECO:0000256" key="7">
    <source>
        <dbReference type="SAM" id="MobiDB-lite"/>
    </source>
</evidence>
<dbReference type="Pfam" id="PF07534">
    <property type="entry name" value="TLD"/>
    <property type="match status" value="1"/>
</dbReference>
<dbReference type="InterPro" id="IPR006571">
    <property type="entry name" value="TLDc_dom"/>
</dbReference>
<dbReference type="Pfam" id="PF02893">
    <property type="entry name" value="GRAM"/>
    <property type="match status" value="1"/>
</dbReference>
<dbReference type="GO" id="GO:0016020">
    <property type="term" value="C:membrane"/>
    <property type="evidence" value="ECO:0007669"/>
    <property type="project" value="TreeGrafter"/>
</dbReference>
<dbReference type="InterPro" id="IPR004182">
    <property type="entry name" value="GRAM"/>
</dbReference>
<feature type="compositionally biased region" description="Polar residues" evidence="7">
    <location>
        <begin position="1067"/>
        <end position="1085"/>
    </location>
</feature>
<dbReference type="Gene3D" id="2.30.29.30">
    <property type="entry name" value="Pleckstrin-homology domain (PH domain)/Phosphotyrosine-binding domain (PTB)"/>
    <property type="match status" value="1"/>
</dbReference>
<comment type="similarity">
    <text evidence="2">Belongs to the protein-tyrosine phosphatase family. Non-receptor class myotubularin subfamily.</text>
</comment>
<feature type="active site" description="Phosphocysteine intermediate" evidence="5">
    <location>
        <position position="495"/>
    </location>
</feature>
<dbReference type="InterPro" id="IPR030564">
    <property type="entry name" value="Myotubularin"/>
</dbReference>
<dbReference type="GO" id="GO:0004438">
    <property type="term" value="F:phosphatidylinositol-3-phosphate phosphatase activity"/>
    <property type="evidence" value="ECO:0007669"/>
    <property type="project" value="TreeGrafter"/>
</dbReference>
<feature type="domain" description="TLDc" evidence="10">
    <location>
        <begin position="1317"/>
        <end position="1549"/>
    </location>
</feature>
<feature type="domain" description="LysM" evidence="9">
    <location>
        <begin position="790"/>
        <end position="834"/>
    </location>
</feature>
<dbReference type="SMART" id="SM00584">
    <property type="entry name" value="TLDc"/>
    <property type="match status" value="1"/>
</dbReference>
<dbReference type="Pfam" id="PF06602">
    <property type="entry name" value="Myotub-related"/>
    <property type="match status" value="1"/>
</dbReference>
<feature type="compositionally biased region" description="Low complexity" evidence="7">
    <location>
        <begin position="1086"/>
        <end position="1105"/>
    </location>
</feature>
<comment type="subcellular location">
    <subcellularLocation>
        <location evidence="1">Endomembrane system</location>
        <topology evidence="1">Peripheral membrane protein</topology>
    </subcellularLocation>
</comment>
<dbReference type="EMBL" id="CAJPEX010000094">
    <property type="protein sequence ID" value="CAG0913239.1"/>
    <property type="molecule type" value="Genomic_DNA"/>
</dbReference>
<evidence type="ECO:0000313" key="11">
    <source>
        <dbReference type="EMBL" id="CAD7273087.1"/>
    </source>
</evidence>
<dbReference type="InterPro" id="IPR003595">
    <property type="entry name" value="Tyr_Pase_cat"/>
</dbReference>
<dbReference type="PROSITE" id="PS51886">
    <property type="entry name" value="TLDC"/>
    <property type="match status" value="1"/>
</dbReference>
<evidence type="ECO:0000259" key="8">
    <source>
        <dbReference type="PROSITE" id="PS51339"/>
    </source>
</evidence>
<dbReference type="GO" id="GO:0012505">
    <property type="term" value="C:endomembrane system"/>
    <property type="evidence" value="ECO:0007669"/>
    <property type="project" value="UniProtKB-SubCell"/>
</dbReference>
<feature type="domain" description="Myotubularin phosphatase" evidence="8">
    <location>
        <begin position="283"/>
        <end position="660"/>
    </location>
</feature>
<gene>
    <name evidence="11" type="ORF">NMOB1V02_LOCUS991</name>
</gene>
<dbReference type="GO" id="GO:0052629">
    <property type="term" value="F:phosphatidylinositol-3,5-bisphosphate 3-phosphatase activity"/>
    <property type="evidence" value="ECO:0007669"/>
    <property type="project" value="UniProtKB-EC"/>
</dbReference>